<dbReference type="InterPro" id="IPR013766">
    <property type="entry name" value="Thioredoxin_domain"/>
</dbReference>
<organism evidence="8 9">
    <name type="scientific">Eiseniibacteriota bacterium</name>
    <dbReference type="NCBI Taxonomy" id="2212470"/>
    <lineage>
        <taxon>Bacteria</taxon>
        <taxon>Candidatus Eiseniibacteriota</taxon>
    </lineage>
</organism>
<evidence type="ECO:0000256" key="5">
    <source>
        <dbReference type="ARBA" id="ARBA00023284"/>
    </source>
</evidence>
<evidence type="ECO:0000256" key="2">
    <source>
        <dbReference type="ARBA" id="ARBA00022448"/>
    </source>
</evidence>
<dbReference type="Pfam" id="PF00085">
    <property type="entry name" value="Thioredoxin"/>
    <property type="match status" value="1"/>
</dbReference>
<dbReference type="FunFam" id="3.40.30.10:FF:000001">
    <property type="entry name" value="Thioredoxin"/>
    <property type="match status" value="1"/>
</dbReference>
<proteinExistence type="inferred from homology"/>
<keyword evidence="2" id="KW-0813">Transport</keyword>
<evidence type="ECO:0000256" key="3">
    <source>
        <dbReference type="ARBA" id="ARBA00022982"/>
    </source>
</evidence>
<dbReference type="AlphaFoldDB" id="A0A956SCQ4"/>
<feature type="domain" description="Thioredoxin" evidence="7">
    <location>
        <begin position="5"/>
        <end position="131"/>
    </location>
</feature>
<dbReference type="CDD" id="cd02947">
    <property type="entry name" value="TRX_family"/>
    <property type="match status" value="1"/>
</dbReference>
<comment type="similarity">
    <text evidence="1">Belongs to the thioredoxin family.</text>
</comment>
<dbReference type="Proteomes" id="UP000739538">
    <property type="component" value="Unassembled WGS sequence"/>
</dbReference>
<dbReference type="PANTHER" id="PTHR45663">
    <property type="entry name" value="GEO12009P1"/>
    <property type="match status" value="1"/>
</dbReference>
<gene>
    <name evidence="8" type="primary">trxA</name>
    <name evidence="8" type="ORF">KDA27_02465</name>
</gene>
<keyword evidence="5" id="KW-0676">Redox-active center</keyword>
<evidence type="ECO:0000256" key="6">
    <source>
        <dbReference type="NCBIfam" id="TIGR01068"/>
    </source>
</evidence>
<dbReference type="NCBIfam" id="TIGR01068">
    <property type="entry name" value="thioredoxin"/>
    <property type="match status" value="1"/>
</dbReference>
<reference evidence="8" key="1">
    <citation type="submission" date="2020-04" db="EMBL/GenBank/DDBJ databases">
        <authorList>
            <person name="Zhang T."/>
        </authorList>
    </citation>
    <scope>NUCLEOTIDE SEQUENCE</scope>
    <source>
        <strain evidence="8">HKST-UBA02</strain>
    </source>
</reference>
<keyword evidence="3" id="KW-0249">Electron transport</keyword>
<evidence type="ECO:0000313" key="8">
    <source>
        <dbReference type="EMBL" id="MCA9754639.1"/>
    </source>
</evidence>
<name>A0A956SCQ4_UNCEI</name>
<dbReference type="GO" id="GO:0005737">
    <property type="term" value="C:cytoplasm"/>
    <property type="evidence" value="ECO:0007669"/>
    <property type="project" value="TreeGrafter"/>
</dbReference>
<dbReference type="SUPFAM" id="SSF52833">
    <property type="entry name" value="Thioredoxin-like"/>
    <property type="match status" value="1"/>
</dbReference>
<evidence type="ECO:0000259" key="7">
    <source>
        <dbReference type="PROSITE" id="PS51352"/>
    </source>
</evidence>
<dbReference type="PANTHER" id="PTHR45663:SF11">
    <property type="entry name" value="GEO12009P1"/>
    <property type="match status" value="1"/>
</dbReference>
<evidence type="ECO:0000256" key="1">
    <source>
        <dbReference type="ARBA" id="ARBA00008987"/>
    </source>
</evidence>
<comment type="caution">
    <text evidence="8">The sequence shown here is derived from an EMBL/GenBank/DDBJ whole genome shotgun (WGS) entry which is preliminary data.</text>
</comment>
<protein>
    <recommendedName>
        <fullName evidence="6">Thioredoxin</fullName>
    </recommendedName>
</protein>
<dbReference type="InterPro" id="IPR036249">
    <property type="entry name" value="Thioredoxin-like_sf"/>
</dbReference>
<dbReference type="GO" id="GO:0015035">
    <property type="term" value="F:protein-disulfide reductase activity"/>
    <property type="evidence" value="ECO:0007669"/>
    <property type="project" value="UniProtKB-UniRule"/>
</dbReference>
<evidence type="ECO:0000313" key="9">
    <source>
        <dbReference type="Proteomes" id="UP000739538"/>
    </source>
</evidence>
<keyword evidence="4" id="KW-1015">Disulfide bond</keyword>
<dbReference type="InterPro" id="IPR005746">
    <property type="entry name" value="Thioredoxin"/>
</dbReference>
<dbReference type="PROSITE" id="PS51352">
    <property type="entry name" value="THIOREDOXIN_2"/>
    <property type="match status" value="1"/>
</dbReference>
<accession>A0A956SCQ4</accession>
<reference evidence="8" key="2">
    <citation type="journal article" date="2021" name="Microbiome">
        <title>Successional dynamics and alternative stable states in a saline activated sludge microbial community over 9 years.</title>
        <authorList>
            <person name="Wang Y."/>
            <person name="Ye J."/>
            <person name="Ju F."/>
            <person name="Liu L."/>
            <person name="Boyd J.A."/>
            <person name="Deng Y."/>
            <person name="Parks D.H."/>
            <person name="Jiang X."/>
            <person name="Yin X."/>
            <person name="Woodcroft B.J."/>
            <person name="Tyson G.W."/>
            <person name="Hugenholtz P."/>
            <person name="Polz M.F."/>
            <person name="Zhang T."/>
        </authorList>
    </citation>
    <scope>NUCLEOTIDE SEQUENCE</scope>
    <source>
        <strain evidence="8">HKST-UBA02</strain>
    </source>
</reference>
<dbReference type="Gene3D" id="3.40.30.10">
    <property type="entry name" value="Glutaredoxin"/>
    <property type="match status" value="1"/>
</dbReference>
<evidence type="ECO:0000256" key="4">
    <source>
        <dbReference type="ARBA" id="ARBA00023157"/>
    </source>
</evidence>
<dbReference type="PRINTS" id="PR00421">
    <property type="entry name" value="THIOREDOXIN"/>
</dbReference>
<sequence length="132" mass="13954">MVGGIPPTSPVPESSGKQIKRLEGDVMVKVNDKNYEEVVAQSDLPVVLDFGATWCGPCKKLEPIIEELSGEMAGKVVMAKVDVGEAPSVAQKFGVMGVPTVVFLKGGQPVHQFSGLQSKEKIAGLINQHLGV</sequence>
<dbReference type="EMBL" id="JAGQHS010000007">
    <property type="protein sequence ID" value="MCA9754639.1"/>
    <property type="molecule type" value="Genomic_DNA"/>
</dbReference>